<dbReference type="STRING" id="525898.Sdel_2148"/>
<evidence type="ECO:0000256" key="1">
    <source>
        <dbReference type="SAM" id="SignalP"/>
    </source>
</evidence>
<protein>
    <recommendedName>
        <fullName evidence="4">DsrE family protein</fullName>
    </recommendedName>
</protein>
<dbReference type="EMBL" id="CP001816">
    <property type="protein sequence ID" value="ACZ13160.1"/>
    <property type="molecule type" value="Genomic_DNA"/>
</dbReference>
<keyword evidence="3" id="KW-1185">Reference proteome</keyword>
<sequence precursor="true">MKKVLLSMVVAGALVLPLSAQEVKGLNVLITSGDTQTQMMGMVLSTSALKDHSKVVNITLCGPAGQLALKEFESGSVKRGDGQSVNPKSALQGLIKAGASVQVCPLFLPTAGKEVSALVEGVSVAKPPMVAKNLVDASFQNISF</sequence>
<dbReference type="RefSeq" id="WP_012857905.1">
    <property type="nucleotide sequence ID" value="NC_013512.1"/>
</dbReference>
<evidence type="ECO:0000313" key="3">
    <source>
        <dbReference type="Proteomes" id="UP000002222"/>
    </source>
</evidence>
<reference evidence="2 3" key="2">
    <citation type="journal article" date="2010" name="Stand. Genomic Sci.">
        <title>Complete genome sequence of Sulfurospirillum deleyianum type strain (5175).</title>
        <authorList>
            <person name="Sikorski J."/>
            <person name="Lapidus A."/>
            <person name="Copeland A."/>
            <person name="Glavina Del Rio T."/>
            <person name="Nolan M."/>
            <person name="Lucas S."/>
            <person name="Chen F."/>
            <person name="Tice H."/>
            <person name="Cheng J.F."/>
            <person name="Saunders E."/>
            <person name="Bruce D."/>
            <person name="Goodwin L."/>
            <person name="Pitluck S."/>
            <person name="Ovchinnikova G."/>
            <person name="Pati A."/>
            <person name="Ivanova N."/>
            <person name="Mavromatis K."/>
            <person name="Chen A."/>
            <person name="Palaniappan K."/>
            <person name="Chain P."/>
            <person name="Land M."/>
            <person name="Hauser L."/>
            <person name="Chang Y.J."/>
            <person name="Jeffries C.D."/>
            <person name="Brettin T."/>
            <person name="Detter J.C."/>
            <person name="Han C."/>
            <person name="Rohde M."/>
            <person name="Lang E."/>
            <person name="Spring S."/>
            <person name="Goker M."/>
            <person name="Bristow J."/>
            <person name="Eisen J.A."/>
            <person name="Markowitz V."/>
            <person name="Hugenholtz P."/>
            <person name="Kyrpides N.C."/>
            <person name="Klenk H.P."/>
        </authorList>
    </citation>
    <scope>NUCLEOTIDE SEQUENCE [LARGE SCALE GENOMIC DNA]</scope>
    <source>
        <strain evidence="3">ATCC 51133 / DSM 6946 / 5175</strain>
    </source>
</reference>
<proteinExistence type="predicted"/>
<keyword evidence="1" id="KW-0732">Signal</keyword>
<accession>D1B4Z0</accession>
<evidence type="ECO:0000313" key="2">
    <source>
        <dbReference type="EMBL" id="ACZ13160.1"/>
    </source>
</evidence>
<feature type="chain" id="PRO_5003021291" description="DsrE family protein" evidence="1">
    <location>
        <begin position="21"/>
        <end position="144"/>
    </location>
</feature>
<organism evidence="2 3">
    <name type="scientific">Sulfurospirillum deleyianum (strain ATCC 51133 / DSM 6946 / 5175)</name>
    <dbReference type="NCBI Taxonomy" id="525898"/>
    <lineage>
        <taxon>Bacteria</taxon>
        <taxon>Pseudomonadati</taxon>
        <taxon>Campylobacterota</taxon>
        <taxon>Epsilonproteobacteria</taxon>
        <taxon>Campylobacterales</taxon>
        <taxon>Sulfurospirillaceae</taxon>
        <taxon>Sulfurospirillum</taxon>
    </lineage>
</organism>
<name>D1B4Z0_SULD5</name>
<feature type="signal peptide" evidence="1">
    <location>
        <begin position="1"/>
        <end position="20"/>
    </location>
</feature>
<dbReference type="HOGENOM" id="CLU_129170_0_0_7"/>
<dbReference type="KEGG" id="sdl:Sdel_2148"/>
<dbReference type="Proteomes" id="UP000002222">
    <property type="component" value="Chromosome"/>
</dbReference>
<dbReference type="SUPFAM" id="SSF75169">
    <property type="entry name" value="DsrEFH-like"/>
    <property type="match status" value="1"/>
</dbReference>
<reference evidence="3" key="1">
    <citation type="submission" date="2009-11" db="EMBL/GenBank/DDBJ databases">
        <title>The complete genome of Sulfurospirillum deleyianum DSM 6946.</title>
        <authorList>
            <consortium name="US DOE Joint Genome Institute (JGI-PGF)"/>
            <person name="Lucas S."/>
            <person name="Copeland A."/>
            <person name="Lapidus A."/>
            <person name="Glavina del Rio T."/>
            <person name="Dalin E."/>
            <person name="Tice H."/>
            <person name="Bruce D."/>
            <person name="Goodwin L."/>
            <person name="Pitluck S."/>
            <person name="Kyrpides N."/>
            <person name="Mavromatis K."/>
            <person name="Ivanova N."/>
            <person name="Ovchinnikova G."/>
            <person name="Munk A.C."/>
            <person name="Lu M."/>
            <person name="Brettin T."/>
            <person name="Detter J.C."/>
            <person name="Han C."/>
            <person name="Tapia R."/>
            <person name="Larimer F."/>
            <person name="Land M."/>
            <person name="Hauser L."/>
            <person name="Markowitz V."/>
            <person name="Cheng J.F."/>
            <person name="Hugenholtz P."/>
            <person name="Woyke T."/>
            <person name="Wu D."/>
            <person name="Aumann P."/>
            <person name="Schneider S."/>
            <person name="Lang E."/>
            <person name="Spring S."/>
            <person name="Klenk H.P."/>
            <person name="Eisen J.A."/>
        </authorList>
    </citation>
    <scope>NUCLEOTIDE SEQUENCE [LARGE SCALE GENOMIC DNA]</scope>
    <source>
        <strain evidence="3">ATCC 51133 / DSM 6946 / 5175</strain>
    </source>
</reference>
<dbReference type="eggNOG" id="COG2044">
    <property type="taxonomic scope" value="Bacteria"/>
</dbReference>
<evidence type="ECO:0008006" key="4">
    <source>
        <dbReference type="Google" id="ProtNLM"/>
    </source>
</evidence>
<dbReference type="OrthoDB" id="7361822at2"/>
<gene>
    <name evidence="2" type="ordered locus">Sdel_2148</name>
</gene>
<dbReference type="InterPro" id="IPR027396">
    <property type="entry name" value="DsrEFH-like"/>
</dbReference>
<dbReference type="Gene3D" id="3.40.1260.10">
    <property type="entry name" value="DsrEFH-like"/>
    <property type="match status" value="1"/>
</dbReference>
<dbReference type="AlphaFoldDB" id="D1B4Z0"/>